<dbReference type="Proteomes" id="UP000282613">
    <property type="component" value="Unassembled WGS sequence"/>
</dbReference>
<accession>A0A0R3WH30</accession>
<sequence>MRKGPLAGRLPLPKTFRWSHIGFQLVGLSWNVDKLGADYADIIILDAAGISFPGYKMNSTAFQNGKLLLRGLRPCSLYHMTVEVVRFKKYVRTYNQFIITACRETTRTPVTEMSSLPPPFNWTDIGPTYITLGWAVAKPPADYADAVILTAGATSCLFFRMNFTAYSDGSLTLGGLTPETTYNVTVEIVRLWTSVHIYTQVITTKAIVGPAGTVGTTTKST</sequence>
<evidence type="ECO:0000313" key="1">
    <source>
        <dbReference type="EMBL" id="VDK49493.1"/>
    </source>
</evidence>
<reference evidence="1 2" key="2">
    <citation type="submission" date="2018-11" db="EMBL/GenBank/DDBJ databases">
        <authorList>
            <consortium name="Pathogen Informatics"/>
        </authorList>
    </citation>
    <scope>NUCLEOTIDE SEQUENCE [LARGE SCALE GENOMIC DNA]</scope>
</reference>
<dbReference type="AlphaFoldDB" id="A0A0R3WH30"/>
<dbReference type="CDD" id="cd00063">
    <property type="entry name" value="FN3"/>
    <property type="match status" value="1"/>
</dbReference>
<organism evidence="3">
    <name type="scientific">Taenia asiatica</name>
    <name type="common">Asian tapeworm</name>
    <dbReference type="NCBI Taxonomy" id="60517"/>
    <lineage>
        <taxon>Eukaryota</taxon>
        <taxon>Metazoa</taxon>
        <taxon>Spiralia</taxon>
        <taxon>Lophotrochozoa</taxon>
        <taxon>Platyhelminthes</taxon>
        <taxon>Cestoda</taxon>
        <taxon>Eucestoda</taxon>
        <taxon>Cyclophyllidea</taxon>
        <taxon>Taeniidae</taxon>
        <taxon>Taenia</taxon>
    </lineage>
</organism>
<gene>
    <name evidence="1" type="ORF">TASK_LOCUS10174</name>
</gene>
<dbReference type="SUPFAM" id="SSF49265">
    <property type="entry name" value="Fibronectin type III"/>
    <property type="match status" value="1"/>
</dbReference>
<dbReference type="InterPro" id="IPR003961">
    <property type="entry name" value="FN3_dom"/>
</dbReference>
<reference evidence="3" key="1">
    <citation type="submission" date="2017-02" db="UniProtKB">
        <authorList>
            <consortium name="WormBaseParasite"/>
        </authorList>
    </citation>
    <scope>IDENTIFICATION</scope>
</reference>
<proteinExistence type="predicted"/>
<dbReference type="OrthoDB" id="10315359at2759"/>
<protein>
    <submittedName>
        <fullName evidence="3">Fibronectin type-III domain-containing protein</fullName>
    </submittedName>
</protein>
<dbReference type="InterPro" id="IPR036116">
    <property type="entry name" value="FN3_sf"/>
</dbReference>
<evidence type="ECO:0000313" key="3">
    <source>
        <dbReference type="WBParaSite" id="TASK_0001017301-mRNA-1"/>
    </source>
</evidence>
<dbReference type="WBParaSite" id="TASK_0001017301-mRNA-1">
    <property type="protein sequence ID" value="TASK_0001017301-mRNA-1"/>
    <property type="gene ID" value="TASK_0001017301"/>
</dbReference>
<name>A0A0R3WH30_TAEAS</name>
<keyword evidence="2" id="KW-1185">Reference proteome</keyword>
<evidence type="ECO:0000313" key="2">
    <source>
        <dbReference type="Proteomes" id="UP000282613"/>
    </source>
</evidence>
<dbReference type="EMBL" id="UYRS01020801">
    <property type="protein sequence ID" value="VDK49493.1"/>
    <property type="molecule type" value="Genomic_DNA"/>
</dbReference>